<accession>A0A8K0NLI9</accession>
<organism evidence="1 2">
    <name type="scientific">Filobasidium floriforme</name>
    <dbReference type="NCBI Taxonomy" id="5210"/>
    <lineage>
        <taxon>Eukaryota</taxon>
        <taxon>Fungi</taxon>
        <taxon>Dikarya</taxon>
        <taxon>Basidiomycota</taxon>
        <taxon>Agaricomycotina</taxon>
        <taxon>Tremellomycetes</taxon>
        <taxon>Filobasidiales</taxon>
        <taxon>Filobasidiaceae</taxon>
        <taxon>Filobasidium</taxon>
    </lineage>
</organism>
<sequence>MSCRAHARFPPKRYLGNAPEGDSTVDRSCVSARTFNLYGAVDIPLPSEANHQTTYDTHAHGSNIDLIRSKVLERDLTLERNEVLPGKFCISDDDTIVLFGSSCTKTDHDELGSPSSFMTRIVPSSSFDSLVMLRQILRPLATRSGIVLQLQGRANLGTESLANDLAEASRSKLSRKTMKNPRLCADIRKSLKASNRTSDWSIAGTDALERLYAGDPANTEMVFHDTTLLDRRL</sequence>
<reference evidence="1" key="1">
    <citation type="submission" date="2020-04" db="EMBL/GenBank/DDBJ databases">
        <title>Analysis of mating type loci in Filobasidium floriforme.</title>
        <authorList>
            <person name="Nowrousian M."/>
        </authorList>
    </citation>
    <scope>NUCLEOTIDE SEQUENCE</scope>
    <source>
        <strain evidence="1">CBS 6242</strain>
    </source>
</reference>
<evidence type="ECO:0000313" key="2">
    <source>
        <dbReference type="Proteomes" id="UP000812966"/>
    </source>
</evidence>
<gene>
    <name evidence="1" type="ORF">FFLO_05381</name>
</gene>
<dbReference type="EMBL" id="JABELV010000134">
    <property type="protein sequence ID" value="KAG7529841.1"/>
    <property type="molecule type" value="Genomic_DNA"/>
</dbReference>
<proteinExistence type="predicted"/>
<protein>
    <submittedName>
        <fullName evidence="1">Uncharacterized protein</fullName>
    </submittedName>
</protein>
<keyword evidence="2" id="KW-1185">Reference proteome</keyword>
<comment type="caution">
    <text evidence="1">The sequence shown here is derived from an EMBL/GenBank/DDBJ whole genome shotgun (WGS) entry which is preliminary data.</text>
</comment>
<dbReference type="Proteomes" id="UP000812966">
    <property type="component" value="Unassembled WGS sequence"/>
</dbReference>
<dbReference type="AlphaFoldDB" id="A0A8K0NLI9"/>
<evidence type="ECO:0000313" key="1">
    <source>
        <dbReference type="EMBL" id="KAG7529841.1"/>
    </source>
</evidence>
<name>A0A8K0NLI9_9TREE</name>